<evidence type="ECO:0000256" key="11">
    <source>
        <dbReference type="ARBA" id="ARBA00023136"/>
    </source>
</evidence>
<dbReference type="Proteomes" id="UP001174677">
    <property type="component" value="Chromosome 15"/>
</dbReference>
<dbReference type="Pfam" id="PF01657">
    <property type="entry name" value="Stress-antifung"/>
    <property type="match status" value="2"/>
</dbReference>
<evidence type="ECO:0000256" key="15">
    <source>
        <dbReference type="SAM" id="Phobius"/>
    </source>
</evidence>
<feature type="signal peptide" evidence="16">
    <location>
        <begin position="1"/>
        <end position="19"/>
    </location>
</feature>
<dbReference type="CDD" id="cd14066">
    <property type="entry name" value="STKc_IRAK"/>
    <property type="match status" value="1"/>
</dbReference>
<reference evidence="19 20" key="1">
    <citation type="journal article" date="2023" name="Plant Biotechnol. J.">
        <title>Chromosome-level wild Hevea brasiliensis genome provides new tools for genomic-assisted breeding and valuable loci to elevate rubber yield.</title>
        <authorList>
            <person name="Cheng H."/>
            <person name="Song X."/>
            <person name="Hu Y."/>
            <person name="Wu T."/>
            <person name="Yang Q."/>
            <person name="An Z."/>
            <person name="Feng S."/>
            <person name="Deng Z."/>
            <person name="Wu W."/>
            <person name="Zeng X."/>
            <person name="Tu M."/>
            <person name="Wang X."/>
            <person name="Huang H."/>
        </authorList>
    </citation>
    <scope>NUCLEOTIDE SEQUENCE [LARGE SCALE GENOMIC DNA]</scope>
    <source>
        <strain evidence="19">MT/VB/25A 57/8</strain>
    </source>
</reference>
<dbReference type="EMBL" id="JARPOI010000015">
    <property type="protein sequence ID" value="KAJ9154142.1"/>
    <property type="molecule type" value="Genomic_DNA"/>
</dbReference>
<proteinExistence type="predicted"/>
<organism evidence="19 20">
    <name type="scientific">Hevea brasiliensis</name>
    <name type="common">Para rubber tree</name>
    <name type="synonym">Siphonia brasiliensis</name>
    <dbReference type="NCBI Taxonomy" id="3981"/>
    <lineage>
        <taxon>Eukaryota</taxon>
        <taxon>Viridiplantae</taxon>
        <taxon>Streptophyta</taxon>
        <taxon>Embryophyta</taxon>
        <taxon>Tracheophyta</taxon>
        <taxon>Spermatophyta</taxon>
        <taxon>Magnoliopsida</taxon>
        <taxon>eudicotyledons</taxon>
        <taxon>Gunneridae</taxon>
        <taxon>Pentapetalae</taxon>
        <taxon>rosids</taxon>
        <taxon>fabids</taxon>
        <taxon>Malpighiales</taxon>
        <taxon>Euphorbiaceae</taxon>
        <taxon>Crotonoideae</taxon>
        <taxon>Micrandreae</taxon>
        <taxon>Hevea</taxon>
    </lineage>
</organism>
<evidence type="ECO:0000313" key="19">
    <source>
        <dbReference type="EMBL" id="KAJ9154142.1"/>
    </source>
</evidence>
<evidence type="ECO:0000256" key="10">
    <source>
        <dbReference type="ARBA" id="ARBA00022989"/>
    </source>
</evidence>
<evidence type="ECO:0000256" key="8">
    <source>
        <dbReference type="ARBA" id="ARBA00022777"/>
    </source>
</evidence>
<keyword evidence="6" id="KW-0677">Repeat</keyword>
<dbReference type="CDD" id="cd23509">
    <property type="entry name" value="Gnk2-like"/>
    <property type="match status" value="2"/>
</dbReference>
<feature type="domain" description="Protein kinase" evidence="17">
    <location>
        <begin position="313"/>
        <end position="589"/>
    </location>
</feature>
<feature type="chain" id="PRO_5045831570" description="Cysteine-rich receptor-like protein kinase" evidence="16">
    <location>
        <begin position="20"/>
        <end position="636"/>
    </location>
</feature>
<keyword evidence="13" id="KW-0325">Glycoprotein</keyword>
<evidence type="ECO:0000256" key="9">
    <source>
        <dbReference type="ARBA" id="ARBA00022840"/>
    </source>
</evidence>
<feature type="binding site" evidence="14">
    <location>
        <position position="341"/>
    </location>
    <ligand>
        <name>ATP</name>
        <dbReference type="ChEBI" id="CHEBI:30616"/>
    </ligand>
</feature>
<keyword evidence="11 15" id="KW-0472">Membrane</keyword>
<name>A0ABQ9L018_HEVBR</name>
<feature type="domain" description="Gnk2-homologous" evidence="18">
    <location>
        <begin position="128"/>
        <end position="228"/>
    </location>
</feature>
<evidence type="ECO:0000256" key="2">
    <source>
        <dbReference type="ARBA" id="ARBA00022527"/>
    </source>
</evidence>
<keyword evidence="10 15" id="KW-1133">Transmembrane helix</keyword>
<keyword evidence="3" id="KW-0808">Transferase</keyword>
<keyword evidence="9 14" id="KW-0067">ATP-binding</keyword>
<sequence>MGIPSLILLLLPMISISHSESEFCSNRGTYLANSTYSKNLNTVLSSLPLNITENGGFYNGTAGQDPDKVYALSLCRGDLSSDKCYHCVNSTIHGIKEQCPNQKEGIMWGEATTCMVRYSNRNIFARMESTPSDCVPNPNNVTYSQFNETLYDLLGKLTTQASSGSSGLKFATGSSDKVFGLVQCTPDLSKADCNICLQGAMVKPCGAGKEGGRTLRPSCTIWFENFKFYDSNTFDSSQLPPTPIVNSPPSTIRSHIVTKITVPIVLFFVILITLTCSILRKRLKHKVKNDDTIRRLESLHFDFSTIKAATDNFSEDNKLGQGGFGSVYKGMLPNGQEIAAKRLSGYSDQGEEEFKNEILLVAKLQHRNLVSLIGFCSEGTERILVYEFVRNGSLDHFIFDEIRGAQLNWEMRYKIINGIARGILYLHEDSRLKVIHRDLKASNVLLDEEMNPKISDFGMARLFVLDQTQGITRRVAGTYGYMAPEYILQNRFSMKSDVFSLGVIVLEMVSGMKNSWLSNSNEVEHLLSHAWKNWREGKISNLIDNTLKNGPTGDIIRCIHIGLLCVQENAADRPTMASVVLMLSSHSLSLPLPSQPGFLMYSSTKSGMPSLEPTSGTTISKHSTENTEAAVYLSVN</sequence>
<dbReference type="PROSITE" id="PS51473">
    <property type="entry name" value="GNK2"/>
    <property type="match status" value="2"/>
</dbReference>
<dbReference type="InterPro" id="IPR008271">
    <property type="entry name" value="Ser/Thr_kinase_AS"/>
</dbReference>
<evidence type="ECO:0000256" key="7">
    <source>
        <dbReference type="ARBA" id="ARBA00022741"/>
    </source>
</evidence>
<evidence type="ECO:0000256" key="3">
    <source>
        <dbReference type="ARBA" id="ARBA00022679"/>
    </source>
</evidence>
<dbReference type="PROSITE" id="PS00108">
    <property type="entry name" value="PROTEIN_KINASE_ST"/>
    <property type="match status" value="1"/>
</dbReference>
<dbReference type="InterPro" id="IPR038408">
    <property type="entry name" value="GNK2_sf"/>
</dbReference>
<keyword evidence="8" id="KW-0418">Kinase</keyword>
<evidence type="ECO:0000259" key="17">
    <source>
        <dbReference type="PROSITE" id="PS50011"/>
    </source>
</evidence>
<keyword evidence="2" id="KW-0723">Serine/threonine-protein kinase</keyword>
<dbReference type="PANTHER" id="PTHR27002">
    <property type="entry name" value="RECEPTOR-LIKE SERINE/THREONINE-PROTEIN KINASE SD1-8"/>
    <property type="match status" value="1"/>
</dbReference>
<evidence type="ECO:0000256" key="14">
    <source>
        <dbReference type="PROSITE-ProRule" id="PRU10141"/>
    </source>
</evidence>
<dbReference type="PANTHER" id="PTHR27002:SF1080">
    <property type="entry name" value="CYSTEINE-RICH RECEPTOR-LIKE PROTEIN KINASE 29"/>
    <property type="match status" value="1"/>
</dbReference>
<dbReference type="SUPFAM" id="SSF56112">
    <property type="entry name" value="Protein kinase-like (PK-like)"/>
    <property type="match status" value="1"/>
</dbReference>
<dbReference type="InterPro" id="IPR011009">
    <property type="entry name" value="Kinase-like_dom_sf"/>
</dbReference>
<feature type="domain" description="Gnk2-homologous" evidence="18">
    <location>
        <begin position="18"/>
        <end position="123"/>
    </location>
</feature>
<keyword evidence="12" id="KW-0675">Receptor</keyword>
<feature type="transmembrane region" description="Helical" evidence="15">
    <location>
        <begin position="260"/>
        <end position="279"/>
    </location>
</feature>
<accession>A0ABQ9L018</accession>
<keyword evidence="4 15" id="KW-0812">Transmembrane</keyword>
<dbReference type="Gene3D" id="1.10.510.10">
    <property type="entry name" value="Transferase(Phosphotransferase) domain 1"/>
    <property type="match status" value="1"/>
</dbReference>
<evidence type="ECO:0000256" key="13">
    <source>
        <dbReference type="ARBA" id="ARBA00023180"/>
    </source>
</evidence>
<keyword evidence="20" id="KW-1185">Reference proteome</keyword>
<evidence type="ECO:0000256" key="6">
    <source>
        <dbReference type="ARBA" id="ARBA00022737"/>
    </source>
</evidence>
<evidence type="ECO:0000313" key="20">
    <source>
        <dbReference type="Proteomes" id="UP001174677"/>
    </source>
</evidence>
<dbReference type="PROSITE" id="PS50011">
    <property type="entry name" value="PROTEIN_KINASE_DOM"/>
    <property type="match status" value="1"/>
</dbReference>
<evidence type="ECO:0000256" key="12">
    <source>
        <dbReference type="ARBA" id="ARBA00023170"/>
    </source>
</evidence>
<gene>
    <name evidence="19" type="ORF">P3X46_027509</name>
</gene>
<evidence type="ECO:0000256" key="16">
    <source>
        <dbReference type="SAM" id="SignalP"/>
    </source>
</evidence>
<evidence type="ECO:0000259" key="18">
    <source>
        <dbReference type="PROSITE" id="PS51473"/>
    </source>
</evidence>
<dbReference type="Gene3D" id="3.30.430.20">
    <property type="entry name" value="Gnk2 domain, C-X8-C-X2-C motif"/>
    <property type="match status" value="2"/>
</dbReference>
<dbReference type="SMART" id="SM00220">
    <property type="entry name" value="S_TKc"/>
    <property type="match status" value="1"/>
</dbReference>
<evidence type="ECO:0008006" key="21">
    <source>
        <dbReference type="Google" id="ProtNLM"/>
    </source>
</evidence>
<evidence type="ECO:0000256" key="4">
    <source>
        <dbReference type="ARBA" id="ARBA00022692"/>
    </source>
</evidence>
<dbReference type="PROSITE" id="PS00107">
    <property type="entry name" value="PROTEIN_KINASE_ATP"/>
    <property type="match status" value="1"/>
</dbReference>
<dbReference type="InterPro" id="IPR017441">
    <property type="entry name" value="Protein_kinase_ATP_BS"/>
</dbReference>
<evidence type="ECO:0000256" key="1">
    <source>
        <dbReference type="ARBA" id="ARBA00004167"/>
    </source>
</evidence>
<keyword evidence="7 14" id="KW-0547">Nucleotide-binding</keyword>
<dbReference type="InterPro" id="IPR000719">
    <property type="entry name" value="Prot_kinase_dom"/>
</dbReference>
<keyword evidence="5 16" id="KW-0732">Signal</keyword>
<dbReference type="Gene3D" id="3.30.200.20">
    <property type="entry name" value="Phosphorylase Kinase, domain 1"/>
    <property type="match status" value="1"/>
</dbReference>
<evidence type="ECO:0000256" key="5">
    <source>
        <dbReference type="ARBA" id="ARBA00022729"/>
    </source>
</evidence>
<dbReference type="InterPro" id="IPR002902">
    <property type="entry name" value="GNK2"/>
</dbReference>
<dbReference type="Pfam" id="PF00069">
    <property type="entry name" value="Pkinase"/>
    <property type="match status" value="1"/>
</dbReference>
<comment type="caution">
    <text evidence="19">The sequence shown here is derived from an EMBL/GenBank/DDBJ whole genome shotgun (WGS) entry which is preliminary data.</text>
</comment>
<comment type="subcellular location">
    <subcellularLocation>
        <location evidence="1">Membrane</location>
        <topology evidence="1">Single-pass membrane protein</topology>
    </subcellularLocation>
</comment>
<protein>
    <recommendedName>
        <fullName evidence="21">Cysteine-rich receptor-like protein kinase</fullName>
    </recommendedName>
</protein>